<proteinExistence type="inferred from homology"/>
<protein>
    <recommendedName>
        <fullName evidence="5">3-hydroxybutyrate dehydrogenase</fullName>
    </recommendedName>
</protein>
<comment type="similarity">
    <text evidence="1">Belongs to the short-chain dehydrogenases/reductases (SDR) family.</text>
</comment>
<reference evidence="3 4" key="1">
    <citation type="submission" date="2015-01" db="EMBL/GenBank/DDBJ databases">
        <title>The Genome Sequence of Cladophialophora immunda CBS83496.</title>
        <authorList>
            <consortium name="The Broad Institute Genomics Platform"/>
            <person name="Cuomo C."/>
            <person name="de Hoog S."/>
            <person name="Gorbushina A."/>
            <person name="Stielow B."/>
            <person name="Teixiera M."/>
            <person name="Abouelleil A."/>
            <person name="Chapman S.B."/>
            <person name="Priest M."/>
            <person name="Young S.K."/>
            <person name="Wortman J."/>
            <person name="Nusbaum C."/>
            <person name="Birren B."/>
        </authorList>
    </citation>
    <scope>NUCLEOTIDE SEQUENCE [LARGE SCALE GENOMIC DNA]</scope>
    <source>
        <strain evidence="3 4">CBS 83496</strain>
    </source>
</reference>
<dbReference type="HOGENOM" id="CLU_010194_13_2_1"/>
<dbReference type="SUPFAM" id="SSF51735">
    <property type="entry name" value="NAD(P)-binding Rossmann-fold domains"/>
    <property type="match status" value="1"/>
</dbReference>
<name>A0A0D2ABI1_9EURO</name>
<sequence length="303" mass="32679">MDLSVLNGRGAIVTGGGSGISLAFVKLLFQAGCNVLIADLRLHSEAEEFINSIGSRSDLATKGSDGTRIAFHKTNVTVWKELENLFDVYKSEFGGVPYIVCCGAGLYEPTTKGWWDEKDDDDTYLLFRVNVFHPMKLCRIALRKWLGANAEGIICFISSTSAQKASIVTPLYQPSKHAISCFTRSMAPLQDLCGVRSCAVAPGLTASPMLFGSAATLKLFDPEKDTERLATPQAVAEGLMAVAMDREHYPPGTVLEVTGPNGRRVVNMLNDPGPAANTFLTGKTVGLQDVKAWIEKERAGSIS</sequence>
<dbReference type="PRINTS" id="PR00081">
    <property type="entry name" value="GDHRDH"/>
</dbReference>
<evidence type="ECO:0000256" key="1">
    <source>
        <dbReference type="ARBA" id="ARBA00006484"/>
    </source>
</evidence>
<keyword evidence="2" id="KW-0560">Oxidoreductase</keyword>
<dbReference type="InterPro" id="IPR036291">
    <property type="entry name" value="NAD(P)-bd_dom_sf"/>
</dbReference>
<accession>A0A0D2ABI1</accession>
<dbReference type="Pfam" id="PF00106">
    <property type="entry name" value="adh_short"/>
    <property type="match status" value="1"/>
</dbReference>
<dbReference type="GeneID" id="27351627"/>
<organism evidence="3 4">
    <name type="scientific">Cladophialophora immunda</name>
    <dbReference type="NCBI Taxonomy" id="569365"/>
    <lineage>
        <taxon>Eukaryota</taxon>
        <taxon>Fungi</taxon>
        <taxon>Dikarya</taxon>
        <taxon>Ascomycota</taxon>
        <taxon>Pezizomycotina</taxon>
        <taxon>Eurotiomycetes</taxon>
        <taxon>Chaetothyriomycetidae</taxon>
        <taxon>Chaetothyriales</taxon>
        <taxon>Herpotrichiellaceae</taxon>
        <taxon>Cladophialophora</taxon>
    </lineage>
</organism>
<evidence type="ECO:0000256" key="2">
    <source>
        <dbReference type="ARBA" id="ARBA00023002"/>
    </source>
</evidence>
<evidence type="ECO:0000313" key="3">
    <source>
        <dbReference type="EMBL" id="KIW22112.1"/>
    </source>
</evidence>
<dbReference type="VEuPathDB" id="FungiDB:PV07_12433"/>
<evidence type="ECO:0008006" key="5">
    <source>
        <dbReference type="Google" id="ProtNLM"/>
    </source>
</evidence>
<dbReference type="InterPro" id="IPR002347">
    <property type="entry name" value="SDR_fam"/>
</dbReference>
<dbReference type="Proteomes" id="UP000054466">
    <property type="component" value="Unassembled WGS sequence"/>
</dbReference>
<dbReference type="STRING" id="569365.A0A0D2ABI1"/>
<dbReference type="PANTHER" id="PTHR44229:SF4">
    <property type="entry name" value="15-HYDROXYPROSTAGLANDIN DEHYDROGENASE [NAD(+)]"/>
    <property type="match status" value="1"/>
</dbReference>
<evidence type="ECO:0000313" key="4">
    <source>
        <dbReference type="Proteomes" id="UP000054466"/>
    </source>
</evidence>
<dbReference type="Gene3D" id="3.40.50.720">
    <property type="entry name" value="NAD(P)-binding Rossmann-like Domain"/>
    <property type="match status" value="1"/>
</dbReference>
<keyword evidence="4" id="KW-1185">Reference proteome</keyword>
<dbReference type="PANTHER" id="PTHR44229">
    <property type="entry name" value="15-HYDROXYPROSTAGLANDIN DEHYDROGENASE [NAD(+)]"/>
    <property type="match status" value="1"/>
</dbReference>
<dbReference type="AlphaFoldDB" id="A0A0D2ABI1"/>
<dbReference type="EMBL" id="KN847048">
    <property type="protein sequence ID" value="KIW22112.1"/>
    <property type="molecule type" value="Genomic_DNA"/>
</dbReference>
<dbReference type="OrthoDB" id="5296at2759"/>
<dbReference type="RefSeq" id="XP_016242328.1">
    <property type="nucleotide sequence ID" value="XM_016399960.1"/>
</dbReference>
<dbReference type="GO" id="GO:0005737">
    <property type="term" value="C:cytoplasm"/>
    <property type="evidence" value="ECO:0007669"/>
    <property type="project" value="TreeGrafter"/>
</dbReference>
<dbReference type="GO" id="GO:0016616">
    <property type="term" value="F:oxidoreductase activity, acting on the CH-OH group of donors, NAD or NADP as acceptor"/>
    <property type="evidence" value="ECO:0007669"/>
    <property type="project" value="TreeGrafter"/>
</dbReference>
<gene>
    <name evidence="3" type="ORF">PV07_12433</name>
</gene>